<sequence>MWDDRSNADFEIRCGNKKFKIHKTIIRAHSDVLAKACDNRSFEASILDLKAHPYNDNLNNLGDGDDPDIVEEMVHFFYHLELSPKARGMYRCATDEELSGHSLILLARIYVLAEKYFIEALKAKVLHHFSYMMRCPIHPELVEACHIIYKKTVEPAGEHGLRTTVAKALARDWSTSKKSGEHDKLLQEMPELAFRVLKVLPDSPCRHGYCFGEGHVAVLRTAAPGPSCASSLSGNASAAIPTTNASHLTSAATSANIFTPYIMTLYHQYAPNPKSRDNDIGAMQAMLSTNLKLKTSTTLLETLWHDRINADFEIVCGTYNFKVHKLVLRIYSDALARAADNMSFKEGETGRLILHPNPYQAKDHDPNEGDDPEIVREMIHFFYHLEFSEINKIKTTPKACDLLFLARIYTIADKYFIDELKKYATTLFESIANAFGESTTTHDCMCFDFDQTLRYVYANPDDEIFDVQGLQLVLATILADMNARRCFATDALYVDTDGQLKHTSGRFRGWIKEIPELAAHVLLIQGGGV</sequence>
<evidence type="ECO:0000259" key="1">
    <source>
        <dbReference type="PROSITE" id="PS50097"/>
    </source>
</evidence>
<organism evidence="2 3">
    <name type="scientific">Aureobasidium pullulans</name>
    <name type="common">Black yeast</name>
    <name type="synonym">Pullularia pullulans</name>
    <dbReference type="NCBI Taxonomy" id="5580"/>
    <lineage>
        <taxon>Eukaryota</taxon>
        <taxon>Fungi</taxon>
        <taxon>Dikarya</taxon>
        <taxon>Ascomycota</taxon>
        <taxon>Pezizomycotina</taxon>
        <taxon>Dothideomycetes</taxon>
        <taxon>Dothideomycetidae</taxon>
        <taxon>Dothideales</taxon>
        <taxon>Saccotheciaceae</taxon>
        <taxon>Aureobasidium</taxon>
    </lineage>
</organism>
<dbReference type="PANTHER" id="PTHR47843">
    <property type="entry name" value="BTB DOMAIN-CONTAINING PROTEIN-RELATED"/>
    <property type="match status" value="1"/>
</dbReference>
<dbReference type="EMBL" id="QZAR01000002">
    <property type="protein sequence ID" value="THW97630.1"/>
    <property type="molecule type" value="Genomic_DNA"/>
</dbReference>
<gene>
    <name evidence="2" type="ORF">D6D15_00191</name>
</gene>
<dbReference type="Gene3D" id="3.30.710.10">
    <property type="entry name" value="Potassium Channel Kv1.1, Chain A"/>
    <property type="match status" value="2"/>
</dbReference>
<proteinExistence type="predicted"/>
<dbReference type="InterPro" id="IPR000210">
    <property type="entry name" value="BTB/POZ_dom"/>
</dbReference>
<feature type="domain" description="BTB" evidence="1">
    <location>
        <begin position="8"/>
        <end position="86"/>
    </location>
</feature>
<dbReference type="SMART" id="SM00225">
    <property type="entry name" value="BTB"/>
    <property type="match status" value="2"/>
</dbReference>
<dbReference type="Proteomes" id="UP000304928">
    <property type="component" value="Unassembled WGS sequence"/>
</dbReference>
<dbReference type="InterPro" id="IPR011333">
    <property type="entry name" value="SKP1/BTB/POZ_sf"/>
</dbReference>
<dbReference type="PROSITE" id="PS50097">
    <property type="entry name" value="BTB"/>
    <property type="match status" value="1"/>
</dbReference>
<dbReference type="PANTHER" id="PTHR47843:SF5">
    <property type="entry name" value="BTB_POZ DOMAIN PROTEIN"/>
    <property type="match status" value="1"/>
</dbReference>
<protein>
    <recommendedName>
        <fullName evidence="1">BTB domain-containing protein</fullName>
    </recommendedName>
</protein>
<comment type="caution">
    <text evidence="2">The sequence shown here is derived from an EMBL/GenBank/DDBJ whole genome shotgun (WGS) entry which is preliminary data.</text>
</comment>
<evidence type="ECO:0000313" key="3">
    <source>
        <dbReference type="Proteomes" id="UP000304928"/>
    </source>
</evidence>
<name>A0A4S9BUW1_AURPU</name>
<dbReference type="CDD" id="cd18186">
    <property type="entry name" value="BTB_POZ_ZBTB_KLHL-like"/>
    <property type="match status" value="2"/>
</dbReference>
<dbReference type="AlphaFoldDB" id="A0A4S9BUW1"/>
<reference evidence="2 3" key="1">
    <citation type="submission" date="2018-10" db="EMBL/GenBank/DDBJ databases">
        <title>Fifty Aureobasidium pullulans genomes reveal a recombining polyextremotolerant generalist.</title>
        <authorList>
            <person name="Gostincar C."/>
            <person name="Turk M."/>
            <person name="Zajc J."/>
            <person name="Gunde-Cimerman N."/>
        </authorList>
    </citation>
    <scope>NUCLEOTIDE SEQUENCE [LARGE SCALE GENOMIC DNA]</scope>
    <source>
        <strain evidence="2 3">EXF-10507</strain>
    </source>
</reference>
<evidence type="ECO:0000313" key="2">
    <source>
        <dbReference type="EMBL" id="THW97630.1"/>
    </source>
</evidence>
<accession>A0A4S9BUW1</accession>
<dbReference type="SUPFAM" id="SSF54695">
    <property type="entry name" value="POZ domain"/>
    <property type="match status" value="2"/>
</dbReference>